<dbReference type="AlphaFoldDB" id="A0A6N8FIB4"/>
<feature type="transmembrane region" description="Helical" evidence="1">
    <location>
        <begin position="12"/>
        <end position="35"/>
    </location>
</feature>
<proteinExistence type="predicted"/>
<keyword evidence="1" id="KW-0812">Transmembrane</keyword>
<accession>A0A6N8FIB4</accession>
<dbReference type="Proteomes" id="UP000469125">
    <property type="component" value="Unassembled WGS sequence"/>
</dbReference>
<sequence>MKKAIKISQYLYVGLAIIFFLCLMLQVLLAGLAIFESAGYWLKHVTLIHLFGFNAPVFMLLFAYLGDLPRFVYWHLFSLLVLVFLMYFTANMQVSWIGSLHPVIAMILIAVAYRNIAVTMNWLKQTDIQKGEK</sequence>
<gene>
    <name evidence="2" type="ORF">GMD78_13620</name>
</gene>
<dbReference type="Pfam" id="PF19728">
    <property type="entry name" value="DUF6220"/>
    <property type="match status" value="1"/>
</dbReference>
<dbReference type="EMBL" id="WOCA01000011">
    <property type="protein sequence ID" value="MUK89402.1"/>
    <property type="molecule type" value="Genomic_DNA"/>
</dbReference>
<evidence type="ECO:0000313" key="2">
    <source>
        <dbReference type="EMBL" id="MUK89402.1"/>
    </source>
</evidence>
<feature type="transmembrane region" description="Helical" evidence="1">
    <location>
        <begin position="47"/>
        <end position="65"/>
    </location>
</feature>
<name>A0A6N8FIB4_9BACI</name>
<protein>
    <submittedName>
        <fullName evidence="2">Uncharacterized protein</fullName>
    </submittedName>
</protein>
<keyword evidence="1" id="KW-1133">Transmembrane helix</keyword>
<organism evidence="2 3">
    <name type="scientific">Ornithinibacillus caprae</name>
    <dbReference type="NCBI Taxonomy" id="2678566"/>
    <lineage>
        <taxon>Bacteria</taxon>
        <taxon>Bacillati</taxon>
        <taxon>Bacillota</taxon>
        <taxon>Bacilli</taxon>
        <taxon>Bacillales</taxon>
        <taxon>Bacillaceae</taxon>
        <taxon>Ornithinibacillus</taxon>
    </lineage>
</organism>
<reference evidence="2 3" key="1">
    <citation type="submission" date="2019-11" db="EMBL/GenBank/DDBJ databases">
        <authorList>
            <person name="Li X."/>
        </authorList>
    </citation>
    <scope>NUCLEOTIDE SEQUENCE [LARGE SCALE GENOMIC DNA]</scope>
    <source>
        <strain evidence="2 3">L9</strain>
    </source>
</reference>
<evidence type="ECO:0000256" key="1">
    <source>
        <dbReference type="SAM" id="Phobius"/>
    </source>
</evidence>
<feature type="transmembrane region" description="Helical" evidence="1">
    <location>
        <begin position="96"/>
        <end position="116"/>
    </location>
</feature>
<keyword evidence="1" id="KW-0472">Membrane</keyword>
<evidence type="ECO:0000313" key="3">
    <source>
        <dbReference type="Proteomes" id="UP000469125"/>
    </source>
</evidence>
<feature type="transmembrane region" description="Helical" evidence="1">
    <location>
        <begin position="72"/>
        <end position="90"/>
    </location>
</feature>
<comment type="caution">
    <text evidence="2">The sequence shown here is derived from an EMBL/GenBank/DDBJ whole genome shotgun (WGS) entry which is preliminary data.</text>
</comment>
<dbReference type="InterPro" id="IPR046192">
    <property type="entry name" value="DUF6220"/>
</dbReference>
<dbReference type="RefSeq" id="WP_155669374.1">
    <property type="nucleotide sequence ID" value="NZ_WOCA01000011.1"/>
</dbReference>
<keyword evidence="3" id="KW-1185">Reference proteome</keyword>